<dbReference type="Gene3D" id="3.40.50.150">
    <property type="entry name" value="Vaccinia Virus protein VP39"/>
    <property type="match status" value="2"/>
</dbReference>
<dbReference type="Pfam" id="PF13489">
    <property type="entry name" value="Methyltransf_23"/>
    <property type="match status" value="2"/>
</dbReference>
<proteinExistence type="inferred from homology"/>
<keyword evidence="3" id="KW-0808">Transferase</keyword>
<keyword evidence="3" id="KW-0489">Methyltransferase</keyword>
<accession>A0A9P7UI34</accession>
<evidence type="ECO:0000313" key="3">
    <source>
        <dbReference type="EMBL" id="KAG7058809.1"/>
    </source>
</evidence>
<evidence type="ECO:0000313" key="4">
    <source>
        <dbReference type="Proteomes" id="UP000699042"/>
    </source>
</evidence>
<sequence length="698" mass="80089">MCNDEANRPAATGPVIAAEEGDWDDSSSDRASSLASSTTSLSSSIFNHRVENGRTYHRYKDGQYSYPNDEKEADRLDLQHNLFLLTFYYQLGLAPCNAKDSGVKRVLDVGTGTGLWAIEFADEHPEAEVSGVDLSPVQSTALPPNVKFEVDDIEEPWTYSTPFDYIHTRMMTSSICDWPRFFKQAFDHLEVGGYLEIQETDLDPHCDDGTLKPEHAMVKWLKLLGEAVEIFGHPFVDIPNLAVLMEEAGFVDVTIKTYKWPVNEWPKDPHYKELGSWTHANCMEGLEGWTLAPYTRALNWTKEEVLVFLAEVRTNMKNRNIHAYWPIYSIYGRKPEEKAAEPASQRDRIMRYGGRADGLLDGFAAFKIVSSLNRSQLQITEDNASERLTSIASSTHSLSSSILQHRHENGRTYHKYKAGRYNYPNDEREMDRLDFQHELFLLTLHDRLGLAPPNEPGSKVNRVLDLGTGTGIWAIDFADEHPEAVVYGVDLSPTQTTAVPPNIRFEVDDIEETWTYREPFDYIHCRAMTSSISDWRKLLQQAYDHLEPGGWFEMQEGHVRPLSDDGTLTREHSLSRWADYIEEACNIMGRPFVNVLSLVEVMREIGYVNVTYSTFKWPLNTWPKDEHYQTLGHFNHENYMEGIEGFTLAPFTRALKWSREAVDMFLVGVRNDLRNRYIHAYIPIQLIHARKPERLNKD</sequence>
<name>A0A9P7UI34_9PEZI</name>
<dbReference type="InterPro" id="IPR029063">
    <property type="entry name" value="SAM-dependent_MTases_sf"/>
</dbReference>
<protein>
    <submittedName>
        <fullName evidence="3">Methyltransferase domain-containing protein</fullName>
    </submittedName>
</protein>
<evidence type="ECO:0000256" key="2">
    <source>
        <dbReference type="SAM" id="MobiDB-lite"/>
    </source>
</evidence>
<organism evidence="3 4">
    <name type="scientific">Colletotrichum scovillei</name>
    <dbReference type="NCBI Taxonomy" id="1209932"/>
    <lineage>
        <taxon>Eukaryota</taxon>
        <taxon>Fungi</taxon>
        <taxon>Dikarya</taxon>
        <taxon>Ascomycota</taxon>
        <taxon>Pezizomycotina</taxon>
        <taxon>Sordariomycetes</taxon>
        <taxon>Hypocreomycetidae</taxon>
        <taxon>Glomerellales</taxon>
        <taxon>Glomerellaceae</taxon>
        <taxon>Colletotrichum</taxon>
        <taxon>Colletotrichum acutatum species complex</taxon>
    </lineage>
</organism>
<comment type="similarity">
    <text evidence="1">Belongs to the methyltransferase superfamily. LaeA methyltransferase family.</text>
</comment>
<dbReference type="GO" id="GO:0008168">
    <property type="term" value="F:methyltransferase activity"/>
    <property type="evidence" value="ECO:0007669"/>
    <property type="project" value="UniProtKB-KW"/>
</dbReference>
<dbReference type="SUPFAM" id="SSF53335">
    <property type="entry name" value="S-adenosyl-L-methionine-dependent methyltransferases"/>
    <property type="match status" value="2"/>
</dbReference>
<dbReference type="EMBL" id="JAESDN010000001">
    <property type="protein sequence ID" value="KAG7058809.1"/>
    <property type="molecule type" value="Genomic_DNA"/>
</dbReference>
<gene>
    <name evidence="3" type="ORF">JMJ77_006180</name>
</gene>
<dbReference type="GO" id="GO:0032259">
    <property type="term" value="P:methylation"/>
    <property type="evidence" value="ECO:0007669"/>
    <property type="project" value="UniProtKB-KW"/>
</dbReference>
<dbReference type="PANTHER" id="PTHR43591">
    <property type="entry name" value="METHYLTRANSFERASE"/>
    <property type="match status" value="1"/>
</dbReference>
<dbReference type="CDD" id="cd02440">
    <property type="entry name" value="AdoMet_MTases"/>
    <property type="match status" value="2"/>
</dbReference>
<feature type="region of interest" description="Disordered" evidence="2">
    <location>
        <begin position="1"/>
        <end position="37"/>
    </location>
</feature>
<dbReference type="PANTHER" id="PTHR43591:SF31">
    <property type="entry name" value="LAEA-LIKE, PUTATIVE (AFU_ORTHOLOGUE AFUA_8G01930)-RELATED"/>
    <property type="match status" value="1"/>
</dbReference>
<comment type="caution">
    <text evidence="3">The sequence shown here is derived from an EMBL/GenBank/DDBJ whole genome shotgun (WGS) entry which is preliminary data.</text>
</comment>
<keyword evidence="4" id="KW-1185">Reference proteome</keyword>
<reference evidence="3" key="1">
    <citation type="submission" date="2021-05" db="EMBL/GenBank/DDBJ databases">
        <title>Comparative genomics of three Colletotrichum scovillei strains and genetic complementation revealed genes involved fungal growth and virulence on chili pepper.</title>
        <authorList>
            <person name="Hsieh D.-K."/>
            <person name="Chuang S.-C."/>
            <person name="Chen C.-Y."/>
            <person name="Chao Y.-T."/>
            <person name="Lu M.-Y.J."/>
            <person name="Lee M.-H."/>
            <person name="Shih M.-C."/>
        </authorList>
    </citation>
    <scope>NUCLEOTIDE SEQUENCE</scope>
    <source>
        <strain evidence="3">Coll-153</strain>
    </source>
</reference>
<evidence type="ECO:0000256" key="1">
    <source>
        <dbReference type="ARBA" id="ARBA00038158"/>
    </source>
</evidence>
<dbReference type="AlphaFoldDB" id="A0A9P7UI34"/>
<dbReference type="Proteomes" id="UP000699042">
    <property type="component" value="Unassembled WGS sequence"/>
</dbReference>